<sequence length="85" mass="9958">MHMNSEILLARLLQTHFGLFFGHRTQRLQVLIRIMGKPSPVPSWFLREVQLPPSVKLHKVHIVLFTTPLFEIIDPLCLIKAFTWN</sequence>
<reference evidence="2" key="2">
    <citation type="submission" date="2015-01" db="EMBL/GenBank/DDBJ databases">
        <title>Evolutionary Origins and Diversification of the Mycorrhizal Mutualists.</title>
        <authorList>
            <consortium name="DOE Joint Genome Institute"/>
            <consortium name="Mycorrhizal Genomics Consortium"/>
            <person name="Kohler A."/>
            <person name="Kuo A."/>
            <person name="Nagy L.G."/>
            <person name="Floudas D."/>
            <person name="Copeland A."/>
            <person name="Barry K.W."/>
            <person name="Cichocki N."/>
            <person name="Veneault-Fourrey C."/>
            <person name="LaButti K."/>
            <person name="Lindquist E.A."/>
            <person name="Lipzen A."/>
            <person name="Lundell T."/>
            <person name="Morin E."/>
            <person name="Murat C."/>
            <person name="Riley R."/>
            <person name="Ohm R."/>
            <person name="Sun H."/>
            <person name="Tunlid A."/>
            <person name="Henrissat B."/>
            <person name="Grigoriev I.V."/>
            <person name="Hibbett D.S."/>
            <person name="Martin F."/>
        </authorList>
    </citation>
    <scope>NUCLEOTIDE SEQUENCE [LARGE SCALE GENOMIC DNA]</scope>
    <source>
        <strain evidence="2">LaAM-08-1</strain>
    </source>
</reference>
<evidence type="ECO:0000313" key="1">
    <source>
        <dbReference type="EMBL" id="KIK08496.1"/>
    </source>
</evidence>
<dbReference type="AlphaFoldDB" id="A0A0C9XU87"/>
<protein>
    <submittedName>
        <fullName evidence="1">Uncharacterized protein</fullName>
    </submittedName>
</protein>
<dbReference type="EMBL" id="KN838542">
    <property type="protein sequence ID" value="KIK08496.1"/>
    <property type="molecule type" value="Genomic_DNA"/>
</dbReference>
<gene>
    <name evidence="1" type="ORF">K443DRAFT_672513</name>
</gene>
<dbReference type="Proteomes" id="UP000054477">
    <property type="component" value="Unassembled WGS sequence"/>
</dbReference>
<organism evidence="1 2">
    <name type="scientific">Laccaria amethystina LaAM-08-1</name>
    <dbReference type="NCBI Taxonomy" id="1095629"/>
    <lineage>
        <taxon>Eukaryota</taxon>
        <taxon>Fungi</taxon>
        <taxon>Dikarya</taxon>
        <taxon>Basidiomycota</taxon>
        <taxon>Agaricomycotina</taxon>
        <taxon>Agaricomycetes</taxon>
        <taxon>Agaricomycetidae</taxon>
        <taxon>Agaricales</taxon>
        <taxon>Agaricineae</taxon>
        <taxon>Hydnangiaceae</taxon>
        <taxon>Laccaria</taxon>
    </lineage>
</organism>
<reference evidence="1 2" key="1">
    <citation type="submission" date="2014-04" db="EMBL/GenBank/DDBJ databases">
        <authorList>
            <consortium name="DOE Joint Genome Institute"/>
            <person name="Kuo A."/>
            <person name="Kohler A."/>
            <person name="Nagy L.G."/>
            <person name="Floudas D."/>
            <person name="Copeland A."/>
            <person name="Barry K.W."/>
            <person name="Cichocki N."/>
            <person name="Veneault-Fourrey C."/>
            <person name="LaButti K."/>
            <person name="Lindquist E.A."/>
            <person name="Lipzen A."/>
            <person name="Lundell T."/>
            <person name="Morin E."/>
            <person name="Murat C."/>
            <person name="Sun H."/>
            <person name="Tunlid A."/>
            <person name="Henrissat B."/>
            <person name="Grigoriev I.V."/>
            <person name="Hibbett D.S."/>
            <person name="Martin F."/>
            <person name="Nordberg H.P."/>
            <person name="Cantor M.N."/>
            <person name="Hua S.X."/>
        </authorList>
    </citation>
    <scope>NUCLEOTIDE SEQUENCE [LARGE SCALE GENOMIC DNA]</scope>
    <source>
        <strain evidence="1 2">LaAM-08-1</strain>
    </source>
</reference>
<accession>A0A0C9XU87</accession>
<name>A0A0C9XU87_9AGAR</name>
<keyword evidence="2" id="KW-1185">Reference proteome</keyword>
<dbReference type="HOGENOM" id="CLU_2512993_0_0_1"/>
<proteinExistence type="predicted"/>
<evidence type="ECO:0000313" key="2">
    <source>
        <dbReference type="Proteomes" id="UP000054477"/>
    </source>
</evidence>